<comment type="cofactor">
    <cofactor evidence="3">
        <name>FMN</name>
        <dbReference type="ChEBI" id="CHEBI:58210"/>
    </cofactor>
    <text evidence="3">Binds 1 FMN per subunit.</text>
</comment>
<name>A0ABV4TT48_9GAMM</name>
<comment type="function">
    <text evidence="3">Catalyzes two sequential steps in the biosynthesis of coenzyme A. In the first step cysteine is conjugated to 4'-phosphopantothenate to form 4-phosphopantothenoylcysteine. In the second step the latter compound is decarboxylated to form 4'-phosphopantotheine.</text>
</comment>
<feature type="binding site" evidence="3">
    <location>
        <position position="331"/>
    </location>
    <ligand>
        <name>CTP</name>
        <dbReference type="ChEBI" id="CHEBI:37563"/>
    </ligand>
</feature>
<dbReference type="InterPro" id="IPR036551">
    <property type="entry name" value="Flavin_trans-like"/>
</dbReference>
<evidence type="ECO:0000313" key="7">
    <source>
        <dbReference type="EMBL" id="MFA9459683.1"/>
    </source>
</evidence>
<dbReference type="InterPro" id="IPR007085">
    <property type="entry name" value="DNA/pantothenate-metab_flavo_C"/>
</dbReference>
<feature type="region of interest" description="Phosphopantothenate--cysteine ligase" evidence="3">
    <location>
        <begin position="200"/>
        <end position="405"/>
    </location>
</feature>
<dbReference type="EMBL" id="JBGUAW010000002">
    <property type="protein sequence ID" value="MFA9459683.1"/>
    <property type="molecule type" value="Genomic_DNA"/>
</dbReference>
<dbReference type="InterPro" id="IPR005252">
    <property type="entry name" value="CoaBC"/>
</dbReference>
<feature type="binding site" evidence="3">
    <location>
        <position position="349"/>
    </location>
    <ligand>
        <name>CTP</name>
        <dbReference type="ChEBI" id="CHEBI:37563"/>
    </ligand>
</feature>
<comment type="catalytic activity">
    <reaction evidence="3 4">
        <text>(R)-4'-phosphopantothenate + L-cysteine + CTP = N-[(R)-4-phosphopantothenoyl]-L-cysteine + CMP + diphosphate + H(+)</text>
        <dbReference type="Rhea" id="RHEA:19397"/>
        <dbReference type="ChEBI" id="CHEBI:10986"/>
        <dbReference type="ChEBI" id="CHEBI:15378"/>
        <dbReference type="ChEBI" id="CHEBI:33019"/>
        <dbReference type="ChEBI" id="CHEBI:35235"/>
        <dbReference type="ChEBI" id="CHEBI:37563"/>
        <dbReference type="ChEBI" id="CHEBI:59458"/>
        <dbReference type="ChEBI" id="CHEBI:60377"/>
        <dbReference type="EC" id="6.3.2.5"/>
    </reaction>
</comment>
<feature type="region of interest" description="Phosphopantothenoylcysteine decarboxylase" evidence="3">
    <location>
        <begin position="1"/>
        <end position="199"/>
    </location>
</feature>
<sequence length="405" mass="41791">MSDSPGQPGTDPLAGARILLGVSGSIAAYKAPELVRRLREAGAAVRVVLTEGGAHFVTPMALQAVSGEPVRTALLDPAEESAMDHIALARWADALLVAPASADTLARLAQGRADDLLGAIHLATTAPVLLAPAMNHRMWAHPATRRNSAQVQADGAALLGPGAGDQACGEEGPGRLLEPGELVAHLRLHLAPKPLADKRVVVTAGPTREPLDPVRFVSNHSSGKMGYALAGAAAELGAAVTLVSGPTELSAPTGVERIAVETAEEMLAAVRARIGGSDLFIGCAAVSDHRPEEVPTHKRKGKEPFALALTPNPDILAEVAGLDPGPLTLGFAAETHEVLAHGREKRAAKGVDWIAVNDVTEAGAGFGGDTNRVTLLGPEVEESLPFGTKREVARALLARLAPRLA</sequence>
<feature type="active site" description="Proton donor" evidence="3">
    <location>
        <position position="168"/>
    </location>
</feature>
<evidence type="ECO:0000256" key="3">
    <source>
        <dbReference type="HAMAP-Rule" id="MF_02225"/>
    </source>
</evidence>
<feature type="domain" description="DNA/pantothenate metabolism flavoprotein C-terminal" evidence="6">
    <location>
        <begin position="195"/>
        <end position="401"/>
    </location>
</feature>
<evidence type="ECO:0000259" key="6">
    <source>
        <dbReference type="Pfam" id="PF04127"/>
    </source>
</evidence>
<dbReference type="Proteomes" id="UP001575181">
    <property type="component" value="Unassembled WGS sequence"/>
</dbReference>
<keyword evidence="3 4" id="KW-0285">Flavoprotein</keyword>
<feature type="binding site" evidence="3">
    <location>
        <position position="345"/>
    </location>
    <ligand>
        <name>CTP</name>
        <dbReference type="ChEBI" id="CHEBI:37563"/>
    </ligand>
</feature>
<dbReference type="SUPFAM" id="SSF52507">
    <property type="entry name" value="Homo-oligomeric flavin-containing Cys decarboxylases, HFCD"/>
    <property type="match status" value="1"/>
</dbReference>
<evidence type="ECO:0000256" key="4">
    <source>
        <dbReference type="RuleBase" id="RU364078"/>
    </source>
</evidence>
<evidence type="ECO:0000256" key="1">
    <source>
        <dbReference type="ARBA" id="ARBA00022793"/>
    </source>
</evidence>
<keyword evidence="2 3" id="KW-0456">Lyase</keyword>
<dbReference type="NCBIfam" id="TIGR00521">
    <property type="entry name" value="coaBC_dfp"/>
    <property type="match status" value="1"/>
</dbReference>
<gene>
    <name evidence="3 7" type="primary">coaBC</name>
    <name evidence="7" type="ORF">ACERLL_02445</name>
</gene>
<comment type="similarity">
    <text evidence="3 4">In the C-terminal section; belongs to the PPC synthetase family.</text>
</comment>
<organism evidence="7 8">
    <name type="scientific">Thiohalorhabdus methylotrophus</name>
    <dbReference type="NCBI Taxonomy" id="3242694"/>
    <lineage>
        <taxon>Bacteria</taxon>
        <taxon>Pseudomonadati</taxon>
        <taxon>Pseudomonadota</taxon>
        <taxon>Gammaproteobacteria</taxon>
        <taxon>Thiohalorhabdales</taxon>
        <taxon>Thiohalorhabdaceae</taxon>
        <taxon>Thiohalorhabdus</taxon>
    </lineage>
</organism>
<keyword evidence="3 4" id="KW-0436">Ligase</keyword>
<feature type="binding site" evidence="3">
    <location>
        <position position="288"/>
    </location>
    <ligand>
        <name>CTP</name>
        <dbReference type="ChEBI" id="CHEBI:37563"/>
    </ligand>
</feature>
<keyword evidence="1 3" id="KW-0210">Decarboxylase</keyword>
<comment type="function">
    <text evidence="4">Catalyzes two steps in the biosynthesis of coenzyme A. In the first step cysteine is conjugated to 4'-phosphopantothenate to form 4-phosphopantothenoylcysteine, in the latter compound is decarboxylated to form 4'-phosphopantotheine.</text>
</comment>
<dbReference type="PANTHER" id="PTHR14359">
    <property type="entry name" value="HOMO-OLIGOMERIC FLAVIN CONTAINING CYS DECARBOXYLASE FAMILY"/>
    <property type="match status" value="1"/>
</dbReference>
<dbReference type="EC" id="4.1.1.36" evidence="3"/>
<dbReference type="PANTHER" id="PTHR14359:SF6">
    <property type="entry name" value="PHOSPHOPANTOTHENOYLCYSTEINE DECARBOXYLASE"/>
    <property type="match status" value="1"/>
</dbReference>
<feature type="domain" description="Flavoprotein" evidence="5">
    <location>
        <begin position="17"/>
        <end position="183"/>
    </location>
</feature>
<keyword evidence="3" id="KW-0511">Multifunctional enzyme</keyword>
<evidence type="ECO:0000256" key="2">
    <source>
        <dbReference type="ARBA" id="ARBA00023239"/>
    </source>
</evidence>
<keyword evidence="3" id="KW-0479">Metal-binding</keyword>
<reference evidence="7 8" key="1">
    <citation type="submission" date="2024-08" db="EMBL/GenBank/DDBJ databases">
        <title>Whole-genome sequencing of halo(alkali)philic microorganisms from hypersaline lakes.</title>
        <authorList>
            <person name="Sorokin D.Y."/>
            <person name="Merkel A.Y."/>
            <person name="Messina E."/>
            <person name="Yakimov M."/>
        </authorList>
    </citation>
    <scope>NUCLEOTIDE SEQUENCE [LARGE SCALE GENOMIC DNA]</scope>
    <source>
        <strain evidence="7 8">Cl-TMA</strain>
    </source>
</reference>
<dbReference type="RefSeq" id="WP_373654472.1">
    <property type="nucleotide sequence ID" value="NZ_JBGUAW010000002.1"/>
</dbReference>
<comment type="similarity">
    <text evidence="3 4">In the N-terminal section; belongs to the HFCD (homo-oligomeric flavin containing Cys decarboxylase) superfamily.</text>
</comment>
<keyword evidence="3 4" id="KW-0288">FMN</keyword>
<dbReference type="InterPro" id="IPR003382">
    <property type="entry name" value="Flavoprotein"/>
</dbReference>
<keyword evidence="3" id="KW-0460">Magnesium</keyword>
<evidence type="ECO:0000313" key="8">
    <source>
        <dbReference type="Proteomes" id="UP001575181"/>
    </source>
</evidence>
<dbReference type="Pfam" id="PF04127">
    <property type="entry name" value="DFP"/>
    <property type="match status" value="1"/>
</dbReference>
<feature type="binding site" evidence="3">
    <location>
        <position position="298"/>
    </location>
    <ligand>
        <name>CTP</name>
        <dbReference type="ChEBI" id="CHEBI:37563"/>
    </ligand>
</feature>
<dbReference type="GO" id="GO:0004632">
    <property type="term" value="F:phosphopantothenate--cysteine ligase activity"/>
    <property type="evidence" value="ECO:0007669"/>
    <property type="project" value="UniProtKB-EC"/>
</dbReference>
<dbReference type="InterPro" id="IPR035929">
    <property type="entry name" value="CoaB-like_sf"/>
</dbReference>
<feature type="binding site" evidence="3">
    <location>
        <begin position="313"/>
        <end position="316"/>
    </location>
    <ligand>
        <name>CTP</name>
        <dbReference type="ChEBI" id="CHEBI:37563"/>
    </ligand>
</feature>
<dbReference type="Pfam" id="PF02441">
    <property type="entry name" value="Flavoprotein"/>
    <property type="match status" value="1"/>
</dbReference>
<comment type="caution">
    <text evidence="7">The sequence shown here is derived from an EMBL/GenBank/DDBJ whole genome shotgun (WGS) entry which is preliminary data.</text>
</comment>
<comment type="catalytic activity">
    <reaction evidence="3 4">
        <text>N-[(R)-4-phosphopantothenoyl]-L-cysteine + H(+) = (R)-4'-phosphopantetheine + CO2</text>
        <dbReference type="Rhea" id="RHEA:16793"/>
        <dbReference type="ChEBI" id="CHEBI:15378"/>
        <dbReference type="ChEBI" id="CHEBI:16526"/>
        <dbReference type="ChEBI" id="CHEBI:59458"/>
        <dbReference type="ChEBI" id="CHEBI:61723"/>
        <dbReference type="EC" id="4.1.1.36"/>
    </reaction>
</comment>
<dbReference type="Gene3D" id="3.40.50.1950">
    <property type="entry name" value="Flavin prenyltransferase-like"/>
    <property type="match status" value="1"/>
</dbReference>
<comment type="cofactor">
    <cofactor evidence="3">
        <name>Mg(2+)</name>
        <dbReference type="ChEBI" id="CHEBI:18420"/>
    </cofactor>
</comment>
<keyword evidence="8" id="KW-1185">Reference proteome</keyword>
<feature type="binding site" evidence="3">
    <location>
        <begin position="282"/>
        <end position="284"/>
    </location>
    <ligand>
        <name>CTP</name>
        <dbReference type="ChEBI" id="CHEBI:37563"/>
    </ligand>
</feature>
<dbReference type="EC" id="6.3.2.5" evidence="3"/>
<dbReference type="SUPFAM" id="SSF102645">
    <property type="entry name" value="CoaB-like"/>
    <property type="match status" value="1"/>
</dbReference>
<dbReference type="Gene3D" id="3.40.50.10300">
    <property type="entry name" value="CoaB-like"/>
    <property type="match status" value="1"/>
</dbReference>
<accession>A0ABV4TT48</accession>
<protein>
    <recommendedName>
        <fullName evidence="3">Coenzyme A biosynthesis bifunctional protein CoaBC</fullName>
    </recommendedName>
    <alternativeName>
        <fullName evidence="3">DNA/pantothenate metabolism flavoprotein</fullName>
    </alternativeName>
    <alternativeName>
        <fullName evidence="3">Phosphopantothenoylcysteine synthetase/decarboxylase</fullName>
        <shortName evidence="3">PPCS-PPCDC</shortName>
    </alternativeName>
    <domain>
        <recommendedName>
            <fullName evidence="3">Phosphopantothenoylcysteine decarboxylase</fullName>
            <shortName evidence="3">PPC decarboxylase</shortName>
            <shortName evidence="3">PPC-DC</shortName>
            <ecNumber evidence="3">4.1.1.36</ecNumber>
        </recommendedName>
        <alternativeName>
            <fullName evidence="3">CoaC</fullName>
        </alternativeName>
    </domain>
    <domain>
        <recommendedName>
            <fullName evidence="3">Phosphopantothenate--cysteine ligase</fullName>
            <ecNumber evidence="3">6.3.2.5</ecNumber>
        </recommendedName>
        <alternativeName>
            <fullName evidence="3">CoaB</fullName>
        </alternativeName>
        <alternativeName>
            <fullName evidence="3">Phosphopantothenoylcysteine synthetase</fullName>
            <shortName evidence="3">PPC synthetase</shortName>
            <shortName evidence="3">PPC-S</shortName>
        </alternativeName>
    </domain>
</protein>
<proteinExistence type="inferred from homology"/>
<dbReference type="GO" id="GO:0004633">
    <property type="term" value="F:phosphopantothenoylcysteine decarboxylase activity"/>
    <property type="evidence" value="ECO:0007669"/>
    <property type="project" value="UniProtKB-EC"/>
</dbReference>
<comment type="pathway">
    <text evidence="3 4">Cofactor biosynthesis; coenzyme A biosynthesis; CoA from (R)-pantothenate: step 2/5.</text>
</comment>
<comment type="pathway">
    <text evidence="3 4">Cofactor biosynthesis; coenzyme A biosynthesis; CoA from (R)-pantothenate: step 3/5.</text>
</comment>
<dbReference type="HAMAP" id="MF_02225">
    <property type="entry name" value="CoaBC"/>
    <property type="match status" value="1"/>
</dbReference>
<evidence type="ECO:0000259" key="5">
    <source>
        <dbReference type="Pfam" id="PF02441"/>
    </source>
</evidence>